<sequence length="287" mass="31490">MATPGRDTPSSTSPTMQTPQMNSSRGSIDASRSPRLGQANLHIQNPSSAAQHRQSFGDLRYPPSPRSTRQPSISSIAVQDLIDNPPHRTTPDSKFANRDWRTIRIAELSSPEDLKFIDINASVEEATNLLVDSGAPVLLLRDPRSTAPVVGTFDYNALNAYLLTAVGIAQPSEENAEKFAKMAQRAGQGKSIPVRDVRDIGRKESVTFLPESASLTKAIETFGKGVHRVLVAREGPEGNIEVTGLLSQTRLMRFLWENGRNFPVIDQLYSQYLRDLKIGSNSPISIK</sequence>
<evidence type="ECO:0000256" key="1">
    <source>
        <dbReference type="ARBA" id="ARBA00022737"/>
    </source>
</evidence>
<protein>
    <submittedName>
        <fullName evidence="6">Cell separation during budding</fullName>
    </submittedName>
</protein>
<evidence type="ECO:0000313" key="6">
    <source>
        <dbReference type="EMBL" id="KAK5098971.1"/>
    </source>
</evidence>
<comment type="caution">
    <text evidence="6">The sequence shown here is derived from an EMBL/GenBank/DDBJ whole genome shotgun (WGS) entry which is preliminary data.</text>
</comment>
<evidence type="ECO:0000256" key="4">
    <source>
        <dbReference type="SAM" id="MobiDB-lite"/>
    </source>
</evidence>
<reference evidence="6 7" key="1">
    <citation type="submission" date="2023-08" db="EMBL/GenBank/DDBJ databases">
        <title>Black Yeasts Isolated from many extreme environments.</title>
        <authorList>
            <person name="Coleine C."/>
            <person name="Stajich J.E."/>
            <person name="Selbmann L."/>
        </authorList>
    </citation>
    <scope>NUCLEOTIDE SEQUENCE [LARGE SCALE GENOMIC DNA]</scope>
    <source>
        <strain evidence="6 7">CCFEE 5885</strain>
    </source>
</reference>
<feature type="compositionally biased region" description="Basic and acidic residues" evidence="4">
    <location>
        <begin position="85"/>
        <end position="95"/>
    </location>
</feature>
<proteinExistence type="predicted"/>
<evidence type="ECO:0000313" key="7">
    <source>
        <dbReference type="Proteomes" id="UP001345013"/>
    </source>
</evidence>
<evidence type="ECO:0000256" key="3">
    <source>
        <dbReference type="PROSITE-ProRule" id="PRU00703"/>
    </source>
</evidence>
<dbReference type="PROSITE" id="PS51371">
    <property type="entry name" value="CBS"/>
    <property type="match status" value="1"/>
</dbReference>
<dbReference type="InterPro" id="IPR050511">
    <property type="entry name" value="AMPK_gamma/SDS23_families"/>
</dbReference>
<evidence type="ECO:0000259" key="5">
    <source>
        <dbReference type="PROSITE" id="PS51371"/>
    </source>
</evidence>
<accession>A0ABR0KKI7</accession>
<feature type="compositionally biased region" description="Low complexity" evidence="4">
    <location>
        <begin position="8"/>
        <end position="21"/>
    </location>
</feature>
<dbReference type="Proteomes" id="UP001345013">
    <property type="component" value="Unassembled WGS sequence"/>
</dbReference>
<organism evidence="6 7">
    <name type="scientific">Lithohypha guttulata</name>
    <dbReference type="NCBI Taxonomy" id="1690604"/>
    <lineage>
        <taxon>Eukaryota</taxon>
        <taxon>Fungi</taxon>
        <taxon>Dikarya</taxon>
        <taxon>Ascomycota</taxon>
        <taxon>Pezizomycotina</taxon>
        <taxon>Eurotiomycetes</taxon>
        <taxon>Chaetothyriomycetidae</taxon>
        <taxon>Chaetothyriales</taxon>
        <taxon>Trichomeriaceae</taxon>
        <taxon>Lithohypha</taxon>
    </lineage>
</organism>
<evidence type="ECO:0000256" key="2">
    <source>
        <dbReference type="ARBA" id="ARBA00023122"/>
    </source>
</evidence>
<dbReference type="InterPro" id="IPR046342">
    <property type="entry name" value="CBS_dom_sf"/>
</dbReference>
<dbReference type="EMBL" id="JAVRRG010000012">
    <property type="protein sequence ID" value="KAK5098971.1"/>
    <property type="molecule type" value="Genomic_DNA"/>
</dbReference>
<feature type="region of interest" description="Disordered" evidence="4">
    <location>
        <begin position="1"/>
        <end position="95"/>
    </location>
</feature>
<feature type="domain" description="CBS" evidence="5">
    <location>
        <begin position="200"/>
        <end position="264"/>
    </location>
</feature>
<dbReference type="Gene3D" id="3.10.580.10">
    <property type="entry name" value="CBS-domain"/>
    <property type="match status" value="1"/>
</dbReference>
<name>A0ABR0KKI7_9EURO</name>
<gene>
    <name evidence="6" type="primary">SDS23</name>
    <name evidence="6" type="ORF">LTR24_001599</name>
</gene>
<feature type="compositionally biased region" description="Polar residues" evidence="4">
    <location>
        <begin position="66"/>
        <end position="77"/>
    </location>
</feature>
<feature type="compositionally biased region" description="Polar residues" evidence="4">
    <location>
        <begin position="41"/>
        <end position="54"/>
    </location>
</feature>
<dbReference type="SUPFAM" id="SSF54631">
    <property type="entry name" value="CBS-domain pair"/>
    <property type="match status" value="1"/>
</dbReference>
<dbReference type="Pfam" id="PF00571">
    <property type="entry name" value="CBS"/>
    <property type="match status" value="1"/>
</dbReference>
<keyword evidence="2 3" id="KW-0129">CBS domain</keyword>
<keyword evidence="7" id="KW-1185">Reference proteome</keyword>
<dbReference type="PANTHER" id="PTHR13780">
    <property type="entry name" value="AMP-ACTIVATED PROTEIN KINASE, GAMMA REGULATORY SUBUNIT"/>
    <property type="match status" value="1"/>
</dbReference>
<dbReference type="PANTHER" id="PTHR13780:SF36">
    <property type="entry name" value="CBS DOMAIN-CONTAINING PROTEIN"/>
    <property type="match status" value="1"/>
</dbReference>
<keyword evidence="1" id="KW-0677">Repeat</keyword>
<dbReference type="InterPro" id="IPR000644">
    <property type="entry name" value="CBS_dom"/>
</dbReference>